<dbReference type="SUPFAM" id="SSF55031">
    <property type="entry name" value="Bacterial exopeptidase dimerisation domain"/>
    <property type="match status" value="1"/>
</dbReference>
<evidence type="ECO:0000256" key="1">
    <source>
        <dbReference type="ARBA" id="ARBA00022801"/>
    </source>
</evidence>
<organism evidence="4 5">
    <name type="scientific">Pontibacter silvestris</name>
    <dbReference type="NCBI Taxonomy" id="2305183"/>
    <lineage>
        <taxon>Bacteria</taxon>
        <taxon>Pseudomonadati</taxon>
        <taxon>Bacteroidota</taxon>
        <taxon>Cytophagia</taxon>
        <taxon>Cytophagales</taxon>
        <taxon>Hymenobacteraceae</taxon>
        <taxon>Pontibacter</taxon>
    </lineage>
</organism>
<dbReference type="InterPro" id="IPR002933">
    <property type="entry name" value="Peptidase_M20"/>
</dbReference>
<evidence type="ECO:0000313" key="4">
    <source>
        <dbReference type="EMBL" id="MFD2067752.1"/>
    </source>
</evidence>
<dbReference type="PANTHER" id="PTHR11014:SF63">
    <property type="entry name" value="METALLOPEPTIDASE, PUTATIVE (AFU_ORTHOLOGUE AFUA_6G09600)-RELATED"/>
    <property type="match status" value="1"/>
</dbReference>
<sequence>MKSNSTLLKRTLLSTIGLGLLAVPAFAQNSKLIAKANSMADKLEPKVIEWRRYFHQYPELSNREVKTADKVAAHLKSLGMEVETGVAHTGVVGVLKGGKPGPVVALRADMDALPVTERVDVPFASKERSTYNGQEVGVMHACGHDTHIAMLMGAAEILAGMKNDLKGTVKFVFQPAEEGAPVGEEGGARLMIKEGVLDKGPKPEVIFGLHVWAQTEVGKLNYKPGGAMAAADRFVIKVKGKQAHGATPWYGVDPIVVSSQIVNGLQTIISRQTELTQEAAIITVGRITGGVRNNIIPEEVELEGTIRSLDPEMQKKIHEKIKLTATKIAESAGATAEVTINIGTAVTFNDVALTERMLPTLQATAGQENVVLAKATTGAEDFSAYQEKIPGLFLFLGGMPKGKKPDEVAPHHTPDFYIDDSGMKLGVKTLTNLTLDYMEGKGKLTTVQ</sequence>
<reference evidence="5" key="1">
    <citation type="journal article" date="2019" name="Int. J. Syst. Evol. Microbiol.">
        <title>The Global Catalogue of Microorganisms (GCM) 10K type strain sequencing project: providing services to taxonomists for standard genome sequencing and annotation.</title>
        <authorList>
            <consortium name="The Broad Institute Genomics Platform"/>
            <consortium name="The Broad Institute Genome Sequencing Center for Infectious Disease"/>
            <person name="Wu L."/>
            <person name="Ma J."/>
        </authorList>
    </citation>
    <scope>NUCLEOTIDE SEQUENCE [LARGE SCALE GENOMIC DNA]</scope>
    <source>
        <strain evidence="5">JCM 16545</strain>
    </source>
</reference>
<dbReference type="Proteomes" id="UP001597369">
    <property type="component" value="Unassembled WGS sequence"/>
</dbReference>
<dbReference type="Gene3D" id="3.40.630.10">
    <property type="entry name" value="Zn peptidases"/>
    <property type="match status" value="1"/>
</dbReference>
<dbReference type="InterPro" id="IPR017439">
    <property type="entry name" value="Amidohydrolase"/>
</dbReference>
<evidence type="ECO:0000256" key="2">
    <source>
        <dbReference type="SAM" id="SignalP"/>
    </source>
</evidence>
<dbReference type="PIRSF" id="PIRSF005962">
    <property type="entry name" value="Pept_M20D_amidohydro"/>
    <property type="match status" value="1"/>
</dbReference>
<keyword evidence="1" id="KW-0378">Hydrolase</keyword>
<dbReference type="Pfam" id="PF01546">
    <property type="entry name" value="Peptidase_M20"/>
    <property type="match status" value="1"/>
</dbReference>
<evidence type="ECO:0000259" key="3">
    <source>
        <dbReference type="Pfam" id="PF07687"/>
    </source>
</evidence>
<dbReference type="EMBL" id="JBHUHV010000038">
    <property type="protein sequence ID" value="MFD2067752.1"/>
    <property type="molecule type" value="Genomic_DNA"/>
</dbReference>
<name>A0ABW4X0R8_9BACT</name>
<protein>
    <submittedName>
        <fullName evidence="4">Amidohydrolase</fullName>
    </submittedName>
</protein>
<accession>A0ABW4X0R8</accession>
<dbReference type="PANTHER" id="PTHR11014">
    <property type="entry name" value="PEPTIDASE M20 FAMILY MEMBER"/>
    <property type="match status" value="1"/>
</dbReference>
<dbReference type="Pfam" id="PF07687">
    <property type="entry name" value="M20_dimer"/>
    <property type="match status" value="1"/>
</dbReference>
<dbReference type="NCBIfam" id="TIGR01891">
    <property type="entry name" value="amidohydrolases"/>
    <property type="match status" value="1"/>
</dbReference>
<dbReference type="InterPro" id="IPR011650">
    <property type="entry name" value="Peptidase_M20_dimer"/>
</dbReference>
<dbReference type="Gene3D" id="3.30.70.360">
    <property type="match status" value="1"/>
</dbReference>
<comment type="caution">
    <text evidence="4">The sequence shown here is derived from an EMBL/GenBank/DDBJ whole genome shotgun (WGS) entry which is preliminary data.</text>
</comment>
<dbReference type="InterPro" id="IPR036264">
    <property type="entry name" value="Bact_exopeptidase_dim_dom"/>
</dbReference>
<gene>
    <name evidence="4" type="ORF">ACFSKU_12725</name>
</gene>
<keyword evidence="2" id="KW-0732">Signal</keyword>
<dbReference type="SUPFAM" id="SSF53187">
    <property type="entry name" value="Zn-dependent exopeptidases"/>
    <property type="match status" value="1"/>
</dbReference>
<feature type="domain" description="Peptidase M20 dimerisation" evidence="3">
    <location>
        <begin position="234"/>
        <end position="327"/>
    </location>
</feature>
<dbReference type="RefSeq" id="WP_229962594.1">
    <property type="nucleotide sequence ID" value="NZ_JAJJWI010000027.1"/>
</dbReference>
<proteinExistence type="predicted"/>
<feature type="signal peptide" evidence="2">
    <location>
        <begin position="1"/>
        <end position="27"/>
    </location>
</feature>
<feature type="chain" id="PRO_5045890595" evidence="2">
    <location>
        <begin position="28"/>
        <end position="448"/>
    </location>
</feature>
<keyword evidence="5" id="KW-1185">Reference proteome</keyword>
<evidence type="ECO:0000313" key="5">
    <source>
        <dbReference type="Proteomes" id="UP001597369"/>
    </source>
</evidence>